<reference evidence="5" key="1">
    <citation type="journal article" date="2021" name="bioRxiv">
        <title>Whole Genome Assembly and Annotation of Northern Wild Rice, Zizania palustris L., Supports a Whole Genome Duplication in the Zizania Genus.</title>
        <authorList>
            <person name="Haas M."/>
            <person name="Kono T."/>
            <person name="Macchietto M."/>
            <person name="Millas R."/>
            <person name="McGilp L."/>
            <person name="Shao M."/>
            <person name="Duquette J."/>
            <person name="Hirsch C.N."/>
            <person name="Kimball J."/>
        </authorList>
    </citation>
    <scope>NUCLEOTIDE SEQUENCE</scope>
    <source>
        <tissue evidence="5">Fresh leaf tissue</tissue>
    </source>
</reference>
<keyword evidence="4" id="KW-0833">Ubl conjugation pathway</keyword>
<evidence type="ECO:0000256" key="2">
    <source>
        <dbReference type="ARBA" id="ARBA00022448"/>
    </source>
</evidence>
<comment type="caution">
    <text evidence="5">The sequence shown here is derived from an EMBL/GenBank/DDBJ whole genome shotgun (WGS) entry which is preliminary data.</text>
</comment>
<accession>A0A8J5TC18</accession>
<dbReference type="InterPro" id="IPR004241">
    <property type="entry name" value="Atg8-like"/>
</dbReference>
<evidence type="ECO:0000313" key="5">
    <source>
        <dbReference type="EMBL" id="KAG8077843.1"/>
    </source>
</evidence>
<dbReference type="OrthoDB" id="6738456at2759"/>
<reference evidence="5" key="2">
    <citation type="submission" date="2021-02" db="EMBL/GenBank/DDBJ databases">
        <authorList>
            <person name="Kimball J.A."/>
            <person name="Haas M.W."/>
            <person name="Macchietto M."/>
            <person name="Kono T."/>
            <person name="Duquette J."/>
            <person name="Shao M."/>
        </authorList>
    </citation>
    <scope>NUCLEOTIDE SEQUENCE</scope>
    <source>
        <tissue evidence="5">Fresh leaf tissue</tissue>
    </source>
</reference>
<comment type="subcellular location">
    <subcellularLocation>
        <location evidence="1">Cytoplasm</location>
    </subcellularLocation>
</comment>
<sequence length="94" mass="11002">MAERRQTEASHIREKYPDRIHVIVEEAERRDVPDIDKKKPIFHRSYTGYDSNHCTLRGEVKTCNFSFRWLSASKPDIIKVIDSQRPDIAATTVM</sequence>
<protein>
    <recommendedName>
        <fullName evidence="7">Autophagy-related protein</fullName>
    </recommendedName>
</protein>
<dbReference type="GO" id="GO:0005737">
    <property type="term" value="C:cytoplasm"/>
    <property type="evidence" value="ECO:0007669"/>
    <property type="project" value="UniProtKB-SubCell"/>
</dbReference>
<dbReference type="AlphaFoldDB" id="A0A8J5TC18"/>
<evidence type="ECO:0000256" key="4">
    <source>
        <dbReference type="ARBA" id="ARBA00022786"/>
    </source>
</evidence>
<dbReference type="Proteomes" id="UP000729402">
    <property type="component" value="Unassembled WGS sequence"/>
</dbReference>
<evidence type="ECO:0000313" key="6">
    <source>
        <dbReference type="Proteomes" id="UP000729402"/>
    </source>
</evidence>
<organism evidence="5 6">
    <name type="scientific">Zizania palustris</name>
    <name type="common">Northern wild rice</name>
    <dbReference type="NCBI Taxonomy" id="103762"/>
    <lineage>
        <taxon>Eukaryota</taxon>
        <taxon>Viridiplantae</taxon>
        <taxon>Streptophyta</taxon>
        <taxon>Embryophyta</taxon>
        <taxon>Tracheophyta</taxon>
        <taxon>Spermatophyta</taxon>
        <taxon>Magnoliopsida</taxon>
        <taxon>Liliopsida</taxon>
        <taxon>Poales</taxon>
        <taxon>Poaceae</taxon>
        <taxon>BOP clade</taxon>
        <taxon>Oryzoideae</taxon>
        <taxon>Oryzeae</taxon>
        <taxon>Zizaniinae</taxon>
        <taxon>Zizania</taxon>
    </lineage>
</organism>
<dbReference type="EMBL" id="JAAALK010000282">
    <property type="protein sequence ID" value="KAG8077843.1"/>
    <property type="molecule type" value="Genomic_DNA"/>
</dbReference>
<gene>
    <name evidence="5" type="ORF">GUJ93_ZPchr0007g3555</name>
</gene>
<dbReference type="Pfam" id="PF02991">
    <property type="entry name" value="ATG8"/>
    <property type="match status" value="1"/>
</dbReference>
<name>A0A8J5TC18_ZIZPA</name>
<proteinExistence type="predicted"/>
<keyword evidence="2" id="KW-0813">Transport</keyword>
<keyword evidence="3" id="KW-0963">Cytoplasm</keyword>
<evidence type="ECO:0000256" key="3">
    <source>
        <dbReference type="ARBA" id="ARBA00022490"/>
    </source>
</evidence>
<evidence type="ECO:0000256" key="1">
    <source>
        <dbReference type="ARBA" id="ARBA00004496"/>
    </source>
</evidence>
<evidence type="ECO:0008006" key="7">
    <source>
        <dbReference type="Google" id="ProtNLM"/>
    </source>
</evidence>
<keyword evidence="6" id="KW-1185">Reference proteome</keyword>